<dbReference type="Proteomes" id="UP000800041">
    <property type="component" value="Unassembled WGS sequence"/>
</dbReference>
<feature type="region of interest" description="Disordered" evidence="1">
    <location>
        <begin position="101"/>
        <end position="150"/>
    </location>
</feature>
<feature type="compositionally biased region" description="Basic and acidic residues" evidence="1">
    <location>
        <begin position="37"/>
        <end position="66"/>
    </location>
</feature>
<feature type="compositionally biased region" description="Acidic residues" evidence="1">
    <location>
        <begin position="107"/>
        <end position="116"/>
    </location>
</feature>
<feature type="region of interest" description="Disordered" evidence="1">
    <location>
        <begin position="1"/>
        <end position="66"/>
    </location>
</feature>
<evidence type="ECO:0000256" key="1">
    <source>
        <dbReference type="SAM" id="MobiDB-lite"/>
    </source>
</evidence>
<gene>
    <name evidence="2" type="ORF">K402DRAFT_402387</name>
</gene>
<proteinExistence type="predicted"/>
<evidence type="ECO:0000313" key="2">
    <source>
        <dbReference type="EMBL" id="KAF1989217.1"/>
    </source>
</evidence>
<organism evidence="2 3">
    <name type="scientific">Aulographum hederae CBS 113979</name>
    <dbReference type="NCBI Taxonomy" id="1176131"/>
    <lineage>
        <taxon>Eukaryota</taxon>
        <taxon>Fungi</taxon>
        <taxon>Dikarya</taxon>
        <taxon>Ascomycota</taxon>
        <taxon>Pezizomycotina</taxon>
        <taxon>Dothideomycetes</taxon>
        <taxon>Pleosporomycetidae</taxon>
        <taxon>Aulographales</taxon>
        <taxon>Aulographaceae</taxon>
    </lineage>
</organism>
<reference evidence="2" key="1">
    <citation type="journal article" date="2020" name="Stud. Mycol.">
        <title>101 Dothideomycetes genomes: a test case for predicting lifestyles and emergence of pathogens.</title>
        <authorList>
            <person name="Haridas S."/>
            <person name="Albert R."/>
            <person name="Binder M."/>
            <person name="Bloem J."/>
            <person name="Labutti K."/>
            <person name="Salamov A."/>
            <person name="Andreopoulos B."/>
            <person name="Baker S."/>
            <person name="Barry K."/>
            <person name="Bills G."/>
            <person name="Bluhm B."/>
            <person name="Cannon C."/>
            <person name="Castanera R."/>
            <person name="Culley D."/>
            <person name="Daum C."/>
            <person name="Ezra D."/>
            <person name="Gonzalez J."/>
            <person name="Henrissat B."/>
            <person name="Kuo A."/>
            <person name="Liang C."/>
            <person name="Lipzen A."/>
            <person name="Lutzoni F."/>
            <person name="Magnuson J."/>
            <person name="Mondo S."/>
            <person name="Nolan M."/>
            <person name="Ohm R."/>
            <person name="Pangilinan J."/>
            <person name="Park H.-J."/>
            <person name="Ramirez L."/>
            <person name="Alfaro M."/>
            <person name="Sun H."/>
            <person name="Tritt A."/>
            <person name="Yoshinaga Y."/>
            <person name="Zwiers L.-H."/>
            <person name="Turgeon B."/>
            <person name="Goodwin S."/>
            <person name="Spatafora J."/>
            <person name="Crous P."/>
            <person name="Grigoriev I."/>
        </authorList>
    </citation>
    <scope>NUCLEOTIDE SEQUENCE</scope>
    <source>
        <strain evidence="2">CBS 113979</strain>
    </source>
</reference>
<dbReference type="EMBL" id="ML977146">
    <property type="protein sequence ID" value="KAF1989217.1"/>
    <property type="molecule type" value="Genomic_DNA"/>
</dbReference>
<name>A0A6G1H836_9PEZI</name>
<feature type="compositionally biased region" description="Basic and acidic residues" evidence="1">
    <location>
        <begin position="124"/>
        <end position="138"/>
    </location>
</feature>
<dbReference type="AlphaFoldDB" id="A0A6G1H836"/>
<keyword evidence="3" id="KW-1185">Reference proteome</keyword>
<protein>
    <submittedName>
        <fullName evidence="2">Uncharacterized protein</fullName>
    </submittedName>
</protein>
<sequence>MSDLVSSIASAEDMEQETPTDAKRKGTARLAWAGRGENVRERRRDGRKAVEGRREGRSVMESRREGRKVIEGRRIKQVEGNHENENSRENMIGQVYKEAVEGRGADTEAESDDDADALNAENEVEGKAWRIERSDATRNKAGNLVETDRE</sequence>
<evidence type="ECO:0000313" key="3">
    <source>
        <dbReference type="Proteomes" id="UP000800041"/>
    </source>
</evidence>
<accession>A0A6G1H836</accession>